<name>A0A562P701_9HYPH</name>
<feature type="domain" description="Imelysin-like" evidence="3">
    <location>
        <begin position="74"/>
        <end position="361"/>
    </location>
</feature>
<evidence type="ECO:0000313" key="5">
    <source>
        <dbReference type="Proteomes" id="UP000317122"/>
    </source>
</evidence>
<dbReference type="CDD" id="cd14659">
    <property type="entry name" value="Imelysin-like_IPPA"/>
    <property type="match status" value="1"/>
</dbReference>
<evidence type="ECO:0000259" key="3">
    <source>
        <dbReference type="Pfam" id="PF09375"/>
    </source>
</evidence>
<proteinExistence type="predicted"/>
<dbReference type="InterPro" id="IPR038352">
    <property type="entry name" value="Imelysin_sf"/>
</dbReference>
<gene>
    <name evidence="4" type="ORF">IQ26_01402</name>
</gene>
<dbReference type="GO" id="GO:0030313">
    <property type="term" value="C:cell envelope"/>
    <property type="evidence" value="ECO:0007669"/>
    <property type="project" value="UniProtKB-SubCell"/>
</dbReference>
<accession>A0A562P701</accession>
<reference evidence="4 5" key="1">
    <citation type="journal article" date="2015" name="Stand. Genomic Sci.">
        <title>Genomic Encyclopedia of Bacterial and Archaeal Type Strains, Phase III: the genomes of soil and plant-associated and newly described type strains.</title>
        <authorList>
            <person name="Whitman W.B."/>
            <person name="Woyke T."/>
            <person name="Klenk H.P."/>
            <person name="Zhou Y."/>
            <person name="Lilburn T.G."/>
            <person name="Beck B.J."/>
            <person name="De Vos P."/>
            <person name="Vandamme P."/>
            <person name="Eisen J.A."/>
            <person name="Garrity G."/>
            <person name="Hugenholtz P."/>
            <person name="Kyrpides N.C."/>
        </authorList>
    </citation>
    <scope>NUCLEOTIDE SEQUENCE [LARGE SCALE GENOMIC DNA]</scope>
    <source>
        <strain evidence="4 5">CGMCC 1.2546</strain>
    </source>
</reference>
<keyword evidence="5" id="KW-1185">Reference proteome</keyword>
<comment type="subcellular location">
    <subcellularLocation>
        <location evidence="1">Cell envelope</location>
    </subcellularLocation>
</comment>
<evidence type="ECO:0000313" key="4">
    <source>
        <dbReference type="EMBL" id="TWI40208.1"/>
    </source>
</evidence>
<dbReference type="Pfam" id="PF09375">
    <property type="entry name" value="Peptidase_M75"/>
    <property type="match status" value="1"/>
</dbReference>
<keyword evidence="2" id="KW-0732">Signal</keyword>
<dbReference type="OrthoDB" id="5729110at2"/>
<comment type="caution">
    <text evidence="4">The sequence shown here is derived from an EMBL/GenBank/DDBJ whole genome shotgun (WGS) entry which is preliminary data.</text>
</comment>
<evidence type="ECO:0000256" key="2">
    <source>
        <dbReference type="ARBA" id="ARBA00022729"/>
    </source>
</evidence>
<dbReference type="EMBL" id="VLKT01000007">
    <property type="protein sequence ID" value="TWI40208.1"/>
    <property type="molecule type" value="Genomic_DNA"/>
</dbReference>
<evidence type="ECO:0000256" key="1">
    <source>
        <dbReference type="ARBA" id="ARBA00004196"/>
    </source>
</evidence>
<dbReference type="Proteomes" id="UP000317122">
    <property type="component" value="Unassembled WGS sequence"/>
</dbReference>
<organism evidence="4 5">
    <name type="scientific">Mesorhizobium tianshanense</name>
    <dbReference type="NCBI Taxonomy" id="39844"/>
    <lineage>
        <taxon>Bacteria</taxon>
        <taxon>Pseudomonadati</taxon>
        <taxon>Pseudomonadota</taxon>
        <taxon>Alphaproteobacteria</taxon>
        <taxon>Hyphomicrobiales</taxon>
        <taxon>Phyllobacteriaceae</taxon>
        <taxon>Mesorhizobium</taxon>
    </lineage>
</organism>
<dbReference type="Gene3D" id="1.20.1420.20">
    <property type="entry name" value="M75 peptidase, HXXE motif"/>
    <property type="match status" value="1"/>
</dbReference>
<protein>
    <recommendedName>
        <fullName evidence="3">Imelysin-like domain-containing protein</fullName>
    </recommendedName>
</protein>
<dbReference type="AlphaFoldDB" id="A0A562P701"/>
<dbReference type="InterPro" id="IPR034984">
    <property type="entry name" value="Imelysin-like_IPPA"/>
</dbReference>
<dbReference type="InterPro" id="IPR018976">
    <property type="entry name" value="Imelysin-like"/>
</dbReference>
<sequence length="393" mass="41952">MSKRPSRFRKSVPRFCGKNLQQTKESKQAFVGQPTSACLALALVLPLVLASALPASAAVKASDVIQRAIDGFVRPAYARLHDHADSLTKAMRTLCDAPSQEHLDAARAEFSGTVDAWSVVEIIRIGPITQDNRLERMLFWPDRKSIGLRQVQAALANKDQTAADPAQLAAKSVAMQGLGALEFALYGDGAETLAGKGDPYRCAYGAAVAGNIESIAAEVSDAWSKPDGFAALWANPGPQNALYRDGTEAVTELVGVFINELEMVRDVRLKGFLGSNPEADKPKQAIYWRSQNTTRSLTGNLAGMDALFQASQLGDALSPDGRWMAESIHIQLVNGAADATAVRGPIDKALADPALRQKLDHFSLVTSSLSTLIGTRLTAEFGLTAGFSSLDGD</sequence>